<comment type="caution">
    <text evidence="1">The sequence shown here is derived from an EMBL/GenBank/DDBJ whole genome shotgun (WGS) entry which is preliminary data.</text>
</comment>
<protein>
    <submittedName>
        <fullName evidence="1">Uncharacterized protein</fullName>
    </submittedName>
</protein>
<dbReference type="Proteomes" id="UP000805649">
    <property type="component" value="Unassembled WGS sequence"/>
</dbReference>
<dbReference type="EMBL" id="VUJX02000007">
    <property type="protein sequence ID" value="KAL0933982.1"/>
    <property type="molecule type" value="Genomic_DNA"/>
</dbReference>
<sequence length="358" mass="38910">MAEHQPDRKSELSDMASTSEEKTKPGNGAETAGGSEGLLTSPKSNERSASTPAKVLSNKGQRELLLVDKISKNRNKTNPFPPCEPLSIPRRRPLVAGSPFQLTREDWPPETDNTASHGVPIIRVKNTDTGSIQEGAGGSVLPANHIQSPHFLRVNDSARDRNAERRHITLQRERRNFWDIVDRALGLHRVRTFGENGGDKRLAAKRAIYRGILIFGILMMVSLITSAVLFVVQGSKGNSMGPEWFVWMGVSGAGLIWSVLAFIMANRQKNQAQFDEEIARQRIVLRRRLQSGIGVELDVVSSPNNNEQQIQRAAAAGGATATSVAAAAVAPLDDAPTEVSQGEESKEADKKDAASVKV</sequence>
<organism evidence="1 2">
    <name type="scientific">Colletotrichum truncatum</name>
    <name type="common">Anthracnose fungus</name>
    <name type="synonym">Colletotrichum capsici</name>
    <dbReference type="NCBI Taxonomy" id="5467"/>
    <lineage>
        <taxon>Eukaryota</taxon>
        <taxon>Fungi</taxon>
        <taxon>Dikarya</taxon>
        <taxon>Ascomycota</taxon>
        <taxon>Pezizomycotina</taxon>
        <taxon>Sordariomycetes</taxon>
        <taxon>Hypocreomycetidae</taxon>
        <taxon>Glomerellales</taxon>
        <taxon>Glomerellaceae</taxon>
        <taxon>Colletotrichum</taxon>
        <taxon>Colletotrichum truncatum species complex</taxon>
    </lineage>
</organism>
<proteinExistence type="predicted"/>
<name>A0ACC3YQ54_COLTU</name>
<accession>A0ACC3YQ54</accession>
<gene>
    <name evidence="1" type="ORF">CTRU02_210781</name>
</gene>
<evidence type="ECO:0000313" key="2">
    <source>
        <dbReference type="Proteomes" id="UP000805649"/>
    </source>
</evidence>
<evidence type="ECO:0000313" key="1">
    <source>
        <dbReference type="EMBL" id="KAL0933982.1"/>
    </source>
</evidence>
<keyword evidence="2" id="KW-1185">Reference proteome</keyword>
<reference evidence="1 2" key="1">
    <citation type="journal article" date="2020" name="Phytopathology">
        <title>Genome Sequence Resources of Colletotrichum truncatum, C. plurivorum, C. musicola, and C. sojae: Four Species Pathogenic to Soybean (Glycine max).</title>
        <authorList>
            <person name="Rogerio F."/>
            <person name="Boufleur T.R."/>
            <person name="Ciampi-Guillardi M."/>
            <person name="Sukno S.A."/>
            <person name="Thon M.R."/>
            <person name="Massola Junior N.S."/>
            <person name="Baroncelli R."/>
        </authorList>
    </citation>
    <scope>NUCLEOTIDE SEQUENCE [LARGE SCALE GENOMIC DNA]</scope>
    <source>
        <strain evidence="1 2">CMES1059</strain>
    </source>
</reference>